<organism evidence="2 3">
    <name type="scientific">Mucilaginibacter auburnensis</name>
    <dbReference type="NCBI Taxonomy" id="1457233"/>
    <lineage>
        <taxon>Bacteria</taxon>
        <taxon>Pseudomonadati</taxon>
        <taxon>Bacteroidota</taxon>
        <taxon>Sphingobacteriia</taxon>
        <taxon>Sphingobacteriales</taxon>
        <taxon>Sphingobacteriaceae</taxon>
        <taxon>Mucilaginibacter</taxon>
    </lineage>
</organism>
<feature type="transmembrane region" description="Helical" evidence="1">
    <location>
        <begin position="92"/>
        <end position="116"/>
    </location>
</feature>
<keyword evidence="1" id="KW-0472">Membrane</keyword>
<feature type="transmembrane region" description="Helical" evidence="1">
    <location>
        <begin position="136"/>
        <end position="153"/>
    </location>
</feature>
<dbReference type="AlphaFoldDB" id="A0A2H9VLN9"/>
<feature type="transmembrane region" description="Helical" evidence="1">
    <location>
        <begin position="12"/>
        <end position="33"/>
    </location>
</feature>
<keyword evidence="1" id="KW-0812">Transmembrane</keyword>
<keyword evidence="3" id="KW-1185">Reference proteome</keyword>
<gene>
    <name evidence="2" type="ORF">CLV57_2377</name>
</gene>
<dbReference type="EMBL" id="PGFJ01000002">
    <property type="protein sequence ID" value="PJJ79250.1"/>
    <property type="molecule type" value="Genomic_DNA"/>
</dbReference>
<name>A0A2H9VLN9_9SPHI</name>
<evidence type="ECO:0000256" key="1">
    <source>
        <dbReference type="SAM" id="Phobius"/>
    </source>
</evidence>
<proteinExistence type="predicted"/>
<reference evidence="2 3" key="1">
    <citation type="submission" date="2017-11" db="EMBL/GenBank/DDBJ databases">
        <title>Genomic Encyclopedia of Archaeal and Bacterial Type Strains, Phase II (KMG-II): From Individual Species to Whole Genera.</title>
        <authorList>
            <person name="Goeker M."/>
        </authorList>
    </citation>
    <scope>NUCLEOTIDE SEQUENCE [LARGE SCALE GENOMIC DNA]</scope>
    <source>
        <strain evidence="2 3">DSM 28175</strain>
    </source>
</reference>
<evidence type="ECO:0000313" key="3">
    <source>
        <dbReference type="Proteomes" id="UP000242687"/>
    </source>
</evidence>
<protein>
    <submittedName>
        <fullName evidence="2">Uncharacterized protein</fullName>
    </submittedName>
</protein>
<keyword evidence="1" id="KW-1133">Transmembrane helix</keyword>
<accession>A0A2H9VLN9</accession>
<comment type="caution">
    <text evidence="2">The sequence shown here is derived from an EMBL/GenBank/DDBJ whole genome shotgun (WGS) entry which is preliminary data.</text>
</comment>
<dbReference type="Proteomes" id="UP000242687">
    <property type="component" value="Unassembled WGS sequence"/>
</dbReference>
<feature type="transmembrane region" description="Helical" evidence="1">
    <location>
        <begin position="45"/>
        <end position="66"/>
    </location>
</feature>
<evidence type="ECO:0000313" key="2">
    <source>
        <dbReference type="EMBL" id="PJJ79250.1"/>
    </source>
</evidence>
<feature type="transmembrane region" description="Helical" evidence="1">
    <location>
        <begin position="165"/>
        <end position="188"/>
    </location>
</feature>
<feature type="transmembrane region" description="Helical" evidence="1">
    <location>
        <begin position="194"/>
        <end position="213"/>
    </location>
</feature>
<sequence length="225" mass="26484">MSNPHLIWKLYGWYVHVFRLYIIALLVLSLFLVNPSYDSINYTINGYHLAIFELQFYIIMLVLYNLRPSRFKPVILKAYEEKSQPPYNKNRFFWTVYLLTLVIIFGVPLLVCFSYIRWILEEVMISNEHIVEHAGAWIPAGLLLTLGCLMLWTDPSRSLDQARFLVGRTLYVLIITVALGSALCLLLFFCRFHYDFVVIFCLTFNVAMILTEWKIYLKTRTISDN</sequence>